<dbReference type="Pfam" id="PF03023">
    <property type="entry name" value="MurJ"/>
    <property type="match status" value="1"/>
</dbReference>
<evidence type="ECO:0000256" key="4">
    <source>
        <dbReference type="ARBA" id="ARBA00022960"/>
    </source>
</evidence>
<evidence type="ECO:0000313" key="10">
    <source>
        <dbReference type="Proteomes" id="UP000748332"/>
    </source>
</evidence>
<proteinExistence type="predicted"/>
<feature type="transmembrane region" description="Helical" evidence="8">
    <location>
        <begin position="47"/>
        <end position="75"/>
    </location>
</feature>
<evidence type="ECO:0000256" key="6">
    <source>
        <dbReference type="ARBA" id="ARBA00022989"/>
    </source>
</evidence>
<feature type="transmembrane region" description="Helical" evidence="8">
    <location>
        <begin position="87"/>
        <end position="111"/>
    </location>
</feature>
<feature type="non-terminal residue" evidence="9">
    <location>
        <position position="170"/>
    </location>
</feature>
<keyword evidence="4" id="KW-0133">Cell shape</keyword>
<reference evidence="9" key="2">
    <citation type="journal article" date="2021" name="Microbiome">
        <title>Successional dynamics and alternative stable states in a saline activated sludge microbial community over 9 years.</title>
        <authorList>
            <person name="Wang Y."/>
            <person name="Ye J."/>
            <person name="Ju F."/>
            <person name="Liu L."/>
            <person name="Boyd J.A."/>
            <person name="Deng Y."/>
            <person name="Parks D.H."/>
            <person name="Jiang X."/>
            <person name="Yin X."/>
            <person name="Woodcroft B.J."/>
            <person name="Tyson G.W."/>
            <person name="Hugenholtz P."/>
            <person name="Polz M.F."/>
            <person name="Zhang T."/>
        </authorList>
    </citation>
    <scope>NUCLEOTIDE SEQUENCE</scope>
    <source>
        <strain evidence="9">HKST-UBA16</strain>
    </source>
</reference>
<dbReference type="GO" id="GO:0005886">
    <property type="term" value="C:plasma membrane"/>
    <property type="evidence" value="ECO:0007669"/>
    <property type="project" value="UniProtKB-SubCell"/>
</dbReference>
<comment type="subcellular location">
    <subcellularLocation>
        <location evidence="1">Cell membrane</location>
        <topology evidence="1">Multi-pass membrane protein</topology>
    </subcellularLocation>
</comment>
<dbReference type="GO" id="GO:0008360">
    <property type="term" value="P:regulation of cell shape"/>
    <property type="evidence" value="ECO:0007669"/>
    <property type="project" value="UniProtKB-KW"/>
</dbReference>
<evidence type="ECO:0000256" key="3">
    <source>
        <dbReference type="ARBA" id="ARBA00022692"/>
    </source>
</evidence>
<accession>A0A955KW76</accession>
<dbReference type="EMBL" id="JAGQLM010000028">
    <property type="protein sequence ID" value="MCA9374825.1"/>
    <property type="molecule type" value="Genomic_DNA"/>
</dbReference>
<feature type="transmembrane region" description="Helical" evidence="8">
    <location>
        <begin position="149"/>
        <end position="169"/>
    </location>
</feature>
<evidence type="ECO:0000256" key="8">
    <source>
        <dbReference type="SAM" id="Phobius"/>
    </source>
</evidence>
<keyword evidence="5" id="KW-0573">Peptidoglycan synthesis</keyword>
<gene>
    <name evidence="9" type="ORF">KC622_00680</name>
</gene>
<keyword evidence="3 8" id="KW-0812">Transmembrane</keyword>
<evidence type="ECO:0008006" key="11">
    <source>
        <dbReference type="Google" id="ProtNLM"/>
    </source>
</evidence>
<organism evidence="9 10">
    <name type="scientific">Candidatus Dojkabacteria bacterium</name>
    <dbReference type="NCBI Taxonomy" id="2099670"/>
    <lineage>
        <taxon>Bacteria</taxon>
        <taxon>Candidatus Dojkabacteria</taxon>
    </lineage>
</organism>
<reference evidence="9" key="1">
    <citation type="submission" date="2020-04" db="EMBL/GenBank/DDBJ databases">
        <authorList>
            <person name="Zhang T."/>
        </authorList>
    </citation>
    <scope>NUCLEOTIDE SEQUENCE</scope>
    <source>
        <strain evidence="9">HKST-UBA16</strain>
    </source>
</reference>
<dbReference type="PANTHER" id="PTHR47019">
    <property type="entry name" value="LIPID II FLIPPASE MURJ"/>
    <property type="match status" value="1"/>
</dbReference>
<name>A0A955KW76_9BACT</name>
<keyword evidence="6 8" id="KW-1133">Transmembrane helix</keyword>
<evidence type="ECO:0000256" key="2">
    <source>
        <dbReference type="ARBA" id="ARBA00022475"/>
    </source>
</evidence>
<dbReference type="GO" id="GO:0015648">
    <property type="term" value="F:lipid-linked peptidoglycan transporter activity"/>
    <property type="evidence" value="ECO:0007669"/>
    <property type="project" value="TreeGrafter"/>
</dbReference>
<dbReference type="GO" id="GO:0009252">
    <property type="term" value="P:peptidoglycan biosynthetic process"/>
    <property type="evidence" value="ECO:0007669"/>
    <property type="project" value="UniProtKB-KW"/>
</dbReference>
<evidence type="ECO:0000313" key="9">
    <source>
        <dbReference type="EMBL" id="MCA9374825.1"/>
    </source>
</evidence>
<comment type="caution">
    <text evidence="9">The sequence shown here is derived from an EMBL/GenBank/DDBJ whole genome shotgun (WGS) entry which is preliminary data.</text>
</comment>
<protein>
    <recommendedName>
        <fullName evidence="11">Murein biosynthesis integral membrane protein MurJ</fullName>
    </recommendedName>
</protein>
<evidence type="ECO:0000256" key="7">
    <source>
        <dbReference type="ARBA" id="ARBA00023136"/>
    </source>
</evidence>
<keyword evidence="7 8" id="KW-0472">Membrane</keyword>
<keyword evidence="2" id="KW-1003">Cell membrane</keyword>
<sequence length="170" mass="18566">MSFLKRVFIIRDSVSVVALLLFLTKILGFIKFRMIASLFGASGELDIFWAAFIVPDTLFNILVAGSLNASIIPVFSDILTKDGEKKLLKLFIGTSFITVLISAALILVLFITADDVSRFLVSSGYIGTFLSLKEISNSDIELLSSLMKIMLLSPLLLGISSVITGFLQVH</sequence>
<dbReference type="Proteomes" id="UP000748332">
    <property type="component" value="Unassembled WGS sequence"/>
</dbReference>
<dbReference type="InterPro" id="IPR004268">
    <property type="entry name" value="MurJ"/>
</dbReference>
<dbReference type="PANTHER" id="PTHR47019:SF1">
    <property type="entry name" value="LIPID II FLIPPASE MURJ"/>
    <property type="match status" value="1"/>
</dbReference>
<dbReference type="GO" id="GO:0034204">
    <property type="term" value="P:lipid translocation"/>
    <property type="evidence" value="ECO:0007669"/>
    <property type="project" value="TreeGrafter"/>
</dbReference>
<evidence type="ECO:0000256" key="5">
    <source>
        <dbReference type="ARBA" id="ARBA00022984"/>
    </source>
</evidence>
<evidence type="ECO:0000256" key="1">
    <source>
        <dbReference type="ARBA" id="ARBA00004651"/>
    </source>
</evidence>
<dbReference type="AlphaFoldDB" id="A0A955KW76"/>
<dbReference type="InterPro" id="IPR051050">
    <property type="entry name" value="Lipid_II_flippase_MurJ/MviN"/>
</dbReference>